<name>A0A4V5NGP8_9PEZI</name>
<dbReference type="InterPro" id="IPR050982">
    <property type="entry name" value="Auxin_biosynth/cation_transpt"/>
</dbReference>
<keyword evidence="3" id="KW-1185">Reference proteome</keyword>
<dbReference type="AlphaFoldDB" id="A0A4V5NGP8"/>
<dbReference type="PANTHER" id="PTHR43539:SF68">
    <property type="entry name" value="FLAVIN-BINDING MONOOXYGENASE-LIKE PROTEIN (AFU_ORTHOLOGUE AFUA_4G09220)"/>
    <property type="match status" value="1"/>
</dbReference>
<keyword evidence="1" id="KW-0560">Oxidoreductase</keyword>
<proteinExistence type="predicted"/>
<dbReference type="SUPFAM" id="SSF51905">
    <property type="entry name" value="FAD/NAD(P)-binding domain"/>
    <property type="match status" value="1"/>
</dbReference>
<dbReference type="EMBL" id="NAJN01000976">
    <property type="protein sequence ID" value="TKA66859.1"/>
    <property type="molecule type" value="Genomic_DNA"/>
</dbReference>
<comment type="caution">
    <text evidence="2">The sequence shown here is derived from an EMBL/GenBank/DDBJ whole genome shotgun (WGS) entry which is preliminary data.</text>
</comment>
<dbReference type="STRING" id="331657.A0A4V5NGP8"/>
<dbReference type="PANTHER" id="PTHR43539">
    <property type="entry name" value="FLAVIN-BINDING MONOOXYGENASE-LIKE PROTEIN (AFU_ORTHOLOGUE AFUA_4G09220)"/>
    <property type="match status" value="1"/>
</dbReference>
<evidence type="ECO:0000313" key="2">
    <source>
        <dbReference type="EMBL" id="TKA66859.1"/>
    </source>
</evidence>
<reference evidence="2 3" key="1">
    <citation type="submission" date="2017-03" db="EMBL/GenBank/DDBJ databases">
        <title>Genomes of endolithic fungi from Antarctica.</title>
        <authorList>
            <person name="Coleine C."/>
            <person name="Masonjones S."/>
            <person name="Stajich J.E."/>
        </authorList>
    </citation>
    <scope>NUCLEOTIDE SEQUENCE [LARGE SCALE GENOMIC DNA]</scope>
    <source>
        <strain evidence="2 3">CCFEE 5187</strain>
    </source>
</reference>
<evidence type="ECO:0000313" key="3">
    <source>
        <dbReference type="Proteomes" id="UP000308768"/>
    </source>
</evidence>
<dbReference type="InterPro" id="IPR036188">
    <property type="entry name" value="FAD/NAD-bd_sf"/>
</dbReference>
<dbReference type="Gene3D" id="3.50.50.60">
    <property type="entry name" value="FAD/NAD(P)-binding domain"/>
    <property type="match status" value="1"/>
</dbReference>
<accession>A0A4V5NGP8</accession>
<evidence type="ECO:0000256" key="1">
    <source>
        <dbReference type="ARBA" id="ARBA00023002"/>
    </source>
</evidence>
<sequence>MDRVPQRAPAFPIAELPGSLPRVNIPEVDHAALASAAVKRLGSLDADHLADDAIWRDTLAFTGTLRTFYGPRRILAAWTELAEIYGPANFTLIPNTSMIARYGPMTSWIEACFEFDTRGRHASSCSGIIRIVPDGGGQWKTWNISTILEGIARFPDVDTLEPVAVKSTQNGTNGHRDIVAEATNGMKHNGMGSEMTYFDCIVVGAGMSGLCMAGRLEALDVSCLVVDRNSTIGGNWTGRYESVKLHTCKEVVDLKHVPGQMPFGRIWPLEDPYFLDGKDLARGFQNFVNKYGINVSLSTSVESASWNDEHRSWTVNVDQGGEQRSLLARHLVLAIGAGGQVPKMPEYPNRALFEGTVVHSADYKSSTPWQGKNGVVIGTGNTGKPDIQTAFNYCLTQSAVVPIEYYRYFFDPMYNETTDINRQDRIFMSQPISILHRATMASITALASADSERFDSLERAGFRVERYADLWHCIYERFGGHYLDVGASAKIVDGSIKIKGDAAPVAYTPTGLAFSDGNMRHAATQIVGEEIGDQLEDYWGVDAEGELRGAWKPIGHPGIWYTGGGMNQARYFSRFLALQIKADLEGMPFEPYTKTPGQSPVAML</sequence>
<organism evidence="2 3">
    <name type="scientific">Cryomyces minteri</name>
    <dbReference type="NCBI Taxonomy" id="331657"/>
    <lineage>
        <taxon>Eukaryota</taxon>
        <taxon>Fungi</taxon>
        <taxon>Dikarya</taxon>
        <taxon>Ascomycota</taxon>
        <taxon>Pezizomycotina</taxon>
        <taxon>Dothideomycetes</taxon>
        <taxon>Dothideomycetes incertae sedis</taxon>
        <taxon>Cryomyces</taxon>
    </lineage>
</organism>
<gene>
    <name evidence="2" type="ORF">B0A49_05645</name>
</gene>
<protein>
    <recommendedName>
        <fullName evidence="4">FAD/NAD(P)-binding domain-containing protein</fullName>
    </recommendedName>
</protein>
<dbReference type="OrthoDB" id="74360at2759"/>
<dbReference type="Proteomes" id="UP000308768">
    <property type="component" value="Unassembled WGS sequence"/>
</dbReference>
<dbReference type="GO" id="GO:0004497">
    <property type="term" value="F:monooxygenase activity"/>
    <property type="evidence" value="ECO:0007669"/>
    <property type="project" value="TreeGrafter"/>
</dbReference>
<evidence type="ECO:0008006" key="4">
    <source>
        <dbReference type="Google" id="ProtNLM"/>
    </source>
</evidence>
<dbReference type="Pfam" id="PF13738">
    <property type="entry name" value="Pyr_redox_3"/>
    <property type="match status" value="1"/>
</dbReference>
<dbReference type="GO" id="GO:0050660">
    <property type="term" value="F:flavin adenine dinucleotide binding"/>
    <property type="evidence" value="ECO:0007669"/>
    <property type="project" value="TreeGrafter"/>
</dbReference>